<protein>
    <recommendedName>
        <fullName evidence="1">DUF7918 domain-containing protein</fullName>
    </recommendedName>
</protein>
<dbReference type="InterPro" id="IPR057678">
    <property type="entry name" value="DUF7918"/>
</dbReference>
<proteinExistence type="predicted"/>
<dbReference type="PANTHER" id="PTHR36223:SF1">
    <property type="entry name" value="TRANSCRIPTION ELONGATION FACTOR EAF N-TERMINAL DOMAIN-CONTAINING PROTEIN"/>
    <property type="match status" value="1"/>
</dbReference>
<accession>A0A369KCM0</accession>
<dbReference type="PANTHER" id="PTHR36223">
    <property type="entry name" value="BETA-LACTAMASE-TYPE TRANSPEPTIDASE FOLD DOMAIN CONTAINING PROTEIN"/>
    <property type="match status" value="1"/>
</dbReference>
<dbReference type="Pfam" id="PF25534">
    <property type="entry name" value="DUF7918"/>
    <property type="match status" value="1"/>
</dbReference>
<keyword evidence="3" id="KW-1185">Reference proteome</keyword>
<evidence type="ECO:0000313" key="3">
    <source>
        <dbReference type="Proteomes" id="UP000076154"/>
    </source>
</evidence>
<reference evidence="2" key="1">
    <citation type="submission" date="2018-04" db="EMBL/GenBank/DDBJ databases">
        <title>Whole genome sequencing of Hypsizygus marmoreus.</title>
        <authorList>
            <person name="Choi I.-G."/>
            <person name="Min B."/>
            <person name="Kim J.-G."/>
            <person name="Kim S."/>
            <person name="Oh Y.-L."/>
            <person name="Kong W.-S."/>
            <person name="Park H."/>
            <person name="Jeong J."/>
            <person name="Song E.-S."/>
        </authorList>
    </citation>
    <scope>NUCLEOTIDE SEQUENCE [LARGE SCALE GENOMIC DNA]</scope>
    <source>
        <strain evidence="2">51987-8</strain>
    </source>
</reference>
<gene>
    <name evidence="2" type="ORF">Hypma_014841</name>
</gene>
<dbReference type="EMBL" id="LUEZ02000010">
    <property type="protein sequence ID" value="RDB28686.1"/>
    <property type="molecule type" value="Genomic_DNA"/>
</dbReference>
<dbReference type="InParanoid" id="A0A369KCM0"/>
<comment type="caution">
    <text evidence="2">The sequence shown here is derived from an EMBL/GenBank/DDBJ whole genome shotgun (WGS) entry which is preliminary data.</text>
</comment>
<dbReference type="STRING" id="39966.A0A369KCM0"/>
<feature type="domain" description="DUF7918" evidence="1">
    <location>
        <begin position="11"/>
        <end position="202"/>
    </location>
</feature>
<dbReference type="OrthoDB" id="3364132at2759"/>
<evidence type="ECO:0000313" key="2">
    <source>
        <dbReference type="EMBL" id="RDB28686.1"/>
    </source>
</evidence>
<sequence>MLQIGSFSAWVSIDDNEVPQYAPERSEDGTQVLCWIASEAGKNFSVSWKNSGPSKTTSGKLYVDGESCGSRASRKKRDFKISGVDTSPTTQRLLMFSRIELTDDDAYLNLPTSSELGDIKLEVHEVAITGDSREATKVSTQPKVHQTLHERAKKGSMHCFNLGKEIIQPRFNTVRSSTIRIIGTFVFKYRPLELLQANGLAPIEKKRKPTSLPRITLDLTDDNAEDETTGKIRKLEAELKALKQVQERNPKRVKTEIKNEPLSGNIFQPGEIIDLT</sequence>
<evidence type="ECO:0000259" key="1">
    <source>
        <dbReference type="Pfam" id="PF25534"/>
    </source>
</evidence>
<organism evidence="2 3">
    <name type="scientific">Hypsizygus marmoreus</name>
    <name type="common">White beech mushroom</name>
    <name type="synonym">Agaricus marmoreus</name>
    <dbReference type="NCBI Taxonomy" id="39966"/>
    <lineage>
        <taxon>Eukaryota</taxon>
        <taxon>Fungi</taxon>
        <taxon>Dikarya</taxon>
        <taxon>Basidiomycota</taxon>
        <taxon>Agaricomycotina</taxon>
        <taxon>Agaricomycetes</taxon>
        <taxon>Agaricomycetidae</taxon>
        <taxon>Agaricales</taxon>
        <taxon>Tricholomatineae</taxon>
        <taxon>Lyophyllaceae</taxon>
        <taxon>Hypsizygus</taxon>
    </lineage>
</organism>
<dbReference type="Proteomes" id="UP000076154">
    <property type="component" value="Unassembled WGS sequence"/>
</dbReference>
<name>A0A369KCM0_HYPMA</name>
<dbReference type="AlphaFoldDB" id="A0A369KCM0"/>